<comment type="subcellular location">
    <subcellularLocation>
        <location evidence="1">Endoplasmic reticulum membrane</location>
        <topology evidence="1">Multi-pass membrane protein</topology>
    </subcellularLocation>
</comment>
<evidence type="ECO:0000313" key="11">
    <source>
        <dbReference type="Proteomes" id="UP000192578"/>
    </source>
</evidence>
<dbReference type="Pfam" id="PF01694">
    <property type="entry name" value="Rhomboid"/>
    <property type="match status" value="1"/>
</dbReference>
<evidence type="ECO:0000313" key="10">
    <source>
        <dbReference type="EMBL" id="OQV17126.1"/>
    </source>
</evidence>
<feature type="transmembrane region" description="Helical" evidence="8">
    <location>
        <begin position="602"/>
        <end position="626"/>
    </location>
</feature>
<feature type="transmembrane region" description="Helical" evidence="8">
    <location>
        <begin position="638"/>
        <end position="661"/>
    </location>
</feature>
<feature type="transmembrane region" description="Helical" evidence="8">
    <location>
        <begin position="694"/>
        <end position="713"/>
    </location>
</feature>
<dbReference type="Proteomes" id="UP000192578">
    <property type="component" value="Unassembled WGS sequence"/>
</dbReference>
<sequence length="805" mass="88791">MADGDPEAKNGNGNGNNLAVEDAAGSSRSIGSRTSQSPRPQHHRMDSLKRSVSAGVKRSQSAVAHWLGVEQMSEEESDDRQAMWQARRVTMGRRFGAKPKPSPHISTLMENDVTDSPDVASGSRPAVNPILDDIVRVWKKPSVAEMAWRKVARKAVSAPSQPRAQPSLRRLDSFPPHVIEEMPDTMADLTIKHELFFDRDLPGVVEQPLASPPAAFKMAVNAFQSPGRKRSAVAVKAPMTTETIPAAEAPLLSRVSRAARPELPKLKIAGSLPATATGSLPASAPGAVAPLAVLDEEETDHVGVADVLANVIKPPTKSRIPGMDFMSRFFGGHGFRRKQPVSVQEQMYELLDHRPYFTYWVTIVQTLILIVSVAVYGFAPVGFDHKQQSSLILETSLALETVDYLEPENFWLGPRANHLIHLGAKYAPCMRPDDKIGEQIAADRASENETACCVRNDGSGCVQSTLRKCSKTMATFYKFPNKHEEHRVSGSVCGLDPHYCSDPPSVGPHTWPDDITRWPICKKKANVSIPRAAPHMSCEVVGHPCCTGTRGECQISTREYCDFVQGYFHEDALLCSQVSCMDKICGMLPFLDPEVPDQFYRLWTAIFLHAGFIHLLITLVFQYVVMRDAEKLTGFVRMGIIYIMSGVGGNLASAIFTPYVAEVGPSGSQFGVFACVFVEIIYSWKLLDRPWMPVLRMSLMVLFLFIVGLFPWTDNYAHIFGFAFGFLLSLALLPGLAFGESNRRCKVWTIILALLACIGLFAGLIVMFYVHPIYDCVGCSYLNCIPITENFCDNQKIVIAKKPTD</sequence>
<reference evidence="11" key="1">
    <citation type="submission" date="2017-01" db="EMBL/GenBank/DDBJ databases">
        <title>Comparative genomics of anhydrobiosis in the tardigrade Hypsibius dujardini.</title>
        <authorList>
            <person name="Yoshida Y."/>
            <person name="Koutsovoulos G."/>
            <person name="Laetsch D."/>
            <person name="Stevens L."/>
            <person name="Kumar S."/>
            <person name="Horikawa D."/>
            <person name="Ishino K."/>
            <person name="Komine S."/>
            <person name="Tomita M."/>
            <person name="Blaxter M."/>
            <person name="Arakawa K."/>
        </authorList>
    </citation>
    <scope>NUCLEOTIDE SEQUENCE [LARGE SCALE GENOMIC DNA]</scope>
    <source>
        <strain evidence="11">Z151</strain>
    </source>
</reference>
<dbReference type="PANTHER" id="PTHR45965:SF3">
    <property type="entry name" value="INACTIVE RHOMBOID PROTEIN 1"/>
    <property type="match status" value="1"/>
</dbReference>
<evidence type="ECO:0000256" key="1">
    <source>
        <dbReference type="ARBA" id="ARBA00004477"/>
    </source>
</evidence>
<dbReference type="OrthoDB" id="2146116at2759"/>
<protein>
    <submittedName>
        <fullName evidence="10">Inactive rhomboid protein 1</fullName>
    </submittedName>
</protein>
<keyword evidence="11" id="KW-1185">Reference proteome</keyword>
<keyword evidence="5 8" id="KW-1133">Transmembrane helix</keyword>
<name>A0A1W0WPI9_HYPEX</name>
<dbReference type="PANTHER" id="PTHR45965">
    <property type="entry name" value="INACTIVE RHOMBOID PROTEIN"/>
    <property type="match status" value="1"/>
</dbReference>
<evidence type="ECO:0000256" key="6">
    <source>
        <dbReference type="ARBA" id="ARBA00023136"/>
    </source>
</evidence>
<feature type="transmembrane region" description="Helical" evidence="8">
    <location>
        <begin position="719"/>
        <end position="738"/>
    </location>
</feature>
<evidence type="ECO:0000256" key="3">
    <source>
        <dbReference type="ARBA" id="ARBA00022692"/>
    </source>
</evidence>
<feature type="transmembrane region" description="Helical" evidence="8">
    <location>
        <begin position="667"/>
        <end position="687"/>
    </location>
</feature>
<organism evidence="10 11">
    <name type="scientific">Hypsibius exemplaris</name>
    <name type="common">Freshwater tardigrade</name>
    <dbReference type="NCBI Taxonomy" id="2072580"/>
    <lineage>
        <taxon>Eukaryota</taxon>
        <taxon>Metazoa</taxon>
        <taxon>Ecdysozoa</taxon>
        <taxon>Tardigrada</taxon>
        <taxon>Eutardigrada</taxon>
        <taxon>Parachela</taxon>
        <taxon>Hypsibioidea</taxon>
        <taxon>Hypsibiidae</taxon>
        <taxon>Hypsibius</taxon>
    </lineage>
</organism>
<comment type="caution">
    <text evidence="10">The sequence shown here is derived from an EMBL/GenBank/DDBJ whole genome shotgun (WGS) entry which is preliminary data.</text>
</comment>
<dbReference type="GO" id="GO:0004252">
    <property type="term" value="F:serine-type endopeptidase activity"/>
    <property type="evidence" value="ECO:0007669"/>
    <property type="project" value="InterPro"/>
</dbReference>
<dbReference type="Gene3D" id="1.20.1540.10">
    <property type="entry name" value="Rhomboid-like"/>
    <property type="match status" value="1"/>
</dbReference>
<proteinExistence type="inferred from homology"/>
<accession>A0A1W0WPI9</accession>
<feature type="region of interest" description="Disordered" evidence="7">
    <location>
        <begin position="94"/>
        <end position="121"/>
    </location>
</feature>
<keyword evidence="4" id="KW-0256">Endoplasmic reticulum</keyword>
<dbReference type="InterPro" id="IPR022764">
    <property type="entry name" value="Peptidase_S54_rhomboid_dom"/>
</dbReference>
<dbReference type="InterPro" id="IPR051512">
    <property type="entry name" value="Inactive_Rhomboid"/>
</dbReference>
<evidence type="ECO:0000256" key="2">
    <source>
        <dbReference type="ARBA" id="ARBA00009045"/>
    </source>
</evidence>
<evidence type="ECO:0000256" key="5">
    <source>
        <dbReference type="ARBA" id="ARBA00022989"/>
    </source>
</evidence>
<evidence type="ECO:0000259" key="9">
    <source>
        <dbReference type="Pfam" id="PF01694"/>
    </source>
</evidence>
<dbReference type="InterPro" id="IPR035952">
    <property type="entry name" value="Rhomboid-like_sf"/>
</dbReference>
<evidence type="ECO:0000256" key="4">
    <source>
        <dbReference type="ARBA" id="ARBA00022824"/>
    </source>
</evidence>
<comment type="similarity">
    <text evidence="2">Belongs to the peptidase S54 family.</text>
</comment>
<dbReference type="EMBL" id="MTYJ01000065">
    <property type="protein sequence ID" value="OQV17126.1"/>
    <property type="molecule type" value="Genomic_DNA"/>
</dbReference>
<dbReference type="FunFam" id="1.20.1540.10:FF:000025">
    <property type="entry name" value="Putative rhomboid family"/>
    <property type="match status" value="1"/>
</dbReference>
<feature type="region of interest" description="Disordered" evidence="7">
    <location>
        <begin position="1"/>
        <end position="60"/>
    </location>
</feature>
<feature type="domain" description="Peptidase S54 rhomboid" evidence="9">
    <location>
        <begin position="597"/>
        <end position="733"/>
    </location>
</feature>
<keyword evidence="6 8" id="KW-0472">Membrane</keyword>
<feature type="compositionally biased region" description="Low complexity" evidence="7">
    <location>
        <begin position="25"/>
        <end position="37"/>
    </location>
</feature>
<evidence type="ECO:0000256" key="7">
    <source>
        <dbReference type="SAM" id="MobiDB-lite"/>
    </source>
</evidence>
<dbReference type="AlphaFoldDB" id="A0A1W0WPI9"/>
<keyword evidence="3 8" id="KW-0812">Transmembrane</keyword>
<dbReference type="SUPFAM" id="SSF144091">
    <property type="entry name" value="Rhomboid-like"/>
    <property type="match status" value="1"/>
</dbReference>
<evidence type="ECO:0000256" key="8">
    <source>
        <dbReference type="SAM" id="Phobius"/>
    </source>
</evidence>
<gene>
    <name evidence="10" type="ORF">BV898_08707</name>
</gene>
<dbReference type="GO" id="GO:0042058">
    <property type="term" value="P:regulation of epidermal growth factor receptor signaling pathway"/>
    <property type="evidence" value="ECO:0007669"/>
    <property type="project" value="TreeGrafter"/>
</dbReference>
<dbReference type="GO" id="GO:0005789">
    <property type="term" value="C:endoplasmic reticulum membrane"/>
    <property type="evidence" value="ECO:0007669"/>
    <property type="project" value="UniProtKB-SubCell"/>
</dbReference>
<feature type="transmembrane region" description="Helical" evidence="8">
    <location>
        <begin position="750"/>
        <end position="770"/>
    </location>
</feature>
<dbReference type="GO" id="GO:0050708">
    <property type="term" value="P:regulation of protein secretion"/>
    <property type="evidence" value="ECO:0007669"/>
    <property type="project" value="TreeGrafter"/>
</dbReference>
<feature type="transmembrane region" description="Helical" evidence="8">
    <location>
        <begin position="356"/>
        <end position="379"/>
    </location>
</feature>